<protein>
    <submittedName>
        <fullName evidence="1">Uncharacterized protein</fullName>
    </submittedName>
</protein>
<dbReference type="EMBL" id="CP021455">
    <property type="protein sequence ID" value="ARU06158.1"/>
    <property type="molecule type" value="Genomic_DNA"/>
</dbReference>
<sequence>MTTDDLPMSWVDKIFTKLTLTYGRDFLARWEGLDMADVKADWAHELAGFQRFPEGIKHALEHLPPGKPPTVREFRDMARKAPPPEFKALPAPQADPAVVAEVMAQASQAVAATAHDPKAWAHRILREHEAGVKVRAVRLRFAREALGIKPEGPCA</sequence>
<organism evidence="1 2">
    <name type="scientific">Comamonas serinivorans</name>
    <dbReference type="NCBI Taxonomy" id="1082851"/>
    <lineage>
        <taxon>Bacteria</taxon>
        <taxon>Pseudomonadati</taxon>
        <taxon>Pseudomonadota</taxon>
        <taxon>Betaproteobacteria</taxon>
        <taxon>Burkholderiales</taxon>
        <taxon>Comamonadaceae</taxon>
        <taxon>Comamonas</taxon>
    </lineage>
</organism>
<evidence type="ECO:0000313" key="2">
    <source>
        <dbReference type="Proteomes" id="UP000196138"/>
    </source>
</evidence>
<dbReference type="KEGG" id="cser:CCO03_17070"/>
<dbReference type="RefSeq" id="WP_087283024.1">
    <property type="nucleotide sequence ID" value="NZ_CP021455.1"/>
</dbReference>
<proteinExistence type="predicted"/>
<dbReference type="OrthoDB" id="8795211at2"/>
<keyword evidence="2" id="KW-1185">Reference proteome</keyword>
<dbReference type="Proteomes" id="UP000196138">
    <property type="component" value="Chromosome"/>
</dbReference>
<reference evidence="1 2" key="1">
    <citation type="submission" date="2017-05" db="EMBL/GenBank/DDBJ databases">
        <authorList>
            <person name="Song R."/>
            <person name="Chenine A.L."/>
            <person name="Ruprecht R.M."/>
        </authorList>
    </citation>
    <scope>NUCLEOTIDE SEQUENCE [LARGE SCALE GENOMIC DNA]</scope>
    <source>
        <strain evidence="1 2">DSM 26136</strain>
    </source>
</reference>
<name>A0A1Y0ERM5_9BURK</name>
<gene>
    <name evidence="1" type="ORF">CCO03_17070</name>
</gene>
<evidence type="ECO:0000313" key="1">
    <source>
        <dbReference type="EMBL" id="ARU06158.1"/>
    </source>
</evidence>
<accession>A0A1Y0ERM5</accession>
<dbReference type="AlphaFoldDB" id="A0A1Y0ERM5"/>